<keyword evidence="1" id="KW-1133">Transmembrane helix</keyword>
<proteinExistence type="predicted"/>
<evidence type="ECO:0000313" key="2">
    <source>
        <dbReference type="EMBL" id="CAB4883234.1"/>
    </source>
</evidence>
<gene>
    <name evidence="2" type="ORF">UFOPK3423_01557</name>
</gene>
<evidence type="ECO:0000256" key="1">
    <source>
        <dbReference type="SAM" id="Phobius"/>
    </source>
</evidence>
<name>A0A6J7EPS7_9ZZZZ</name>
<feature type="transmembrane region" description="Helical" evidence="1">
    <location>
        <begin position="30"/>
        <end position="51"/>
    </location>
</feature>
<accession>A0A6J7EPS7</accession>
<sequence>MNGAGGAYVVIAVCFGIGGGIIGRSKGQSFWLWFLVSGAVPIFGVLAAIFMRDDRAVERMRCPGCGKVHRVHDAFCLRCGTELYLPQDDAEVIAPERARQR</sequence>
<keyword evidence="1" id="KW-0812">Transmembrane</keyword>
<reference evidence="2" key="1">
    <citation type="submission" date="2020-05" db="EMBL/GenBank/DDBJ databases">
        <authorList>
            <person name="Chiriac C."/>
            <person name="Salcher M."/>
            <person name="Ghai R."/>
            <person name="Kavagutti S V."/>
        </authorList>
    </citation>
    <scope>NUCLEOTIDE SEQUENCE</scope>
</reference>
<keyword evidence="1" id="KW-0472">Membrane</keyword>
<dbReference type="EMBL" id="CAFBLQ010000227">
    <property type="protein sequence ID" value="CAB4883234.1"/>
    <property type="molecule type" value="Genomic_DNA"/>
</dbReference>
<feature type="transmembrane region" description="Helical" evidence="1">
    <location>
        <begin position="7"/>
        <end position="24"/>
    </location>
</feature>
<organism evidence="2">
    <name type="scientific">freshwater metagenome</name>
    <dbReference type="NCBI Taxonomy" id="449393"/>
    <lineage>
        <taxon>unclassified sequences</taxon>
        <taxon>metagenomes</taxon>
        <taxon>ecological metagenomes</taxon>
    </lineage>
</organism>
<protein>
    <submittedName>
        <fullName evidence="2">Unannotated protein</fullName>
    </submittedName>
</protein>
<dbReference type="AlphaFoldDB" id="A0A6J7EPS7"/>